<keyword evidence="2" id="KW-1185">Reference proteome</keyword>
<protein>
    <submittedName>
        <fullName evidence="1">Unplaced genomic scaffold K443scaffold_1, whole genome shotgun sequence</fullName>
    </submittedName>
</protein>
<reference evidence="2" key="2">
    <citation type="submission" date="2015-01" db="EMBL/GenBank/DDBJ databases">
        <title>Evolutionary Origins and Diversification of the Mycorrhizal Mutualists.</title>
        <authorList>
            <consortium name="DOE Joint Genome Institute"/>
            <consortium name="Mycorrhizal Genomics Consortium"/>
            <person name="Kohler A."/>
            <person name="Kuo A."/>
            <person name="Nagy L.G."/>
            <person name="Floudas D."/>
            <person name="Copeland A."/>
            <person name="Barry K.W."/>
            <person name="Cichocki N."/>
            <person name="Veneault-Fourrey C."/>
            <person name="LaButti K."/>
            <person name="Lindquist E.A."/>
            <person name="Lipzen A."/>
            <person name="Lundell T."/>
            <person name="Morin E."/>
            <person name="Murat C."/>
            <person name="Riley R."/>
            <person name="Ohm R."/>
            <person name="Sun H."/>
            <person name="Tunlid A."/>
            <person name="Henrissat B."/>
            <person name="Grigoriev I.V."/>
            <person name="Hibbett D.S."/>
            <person name="Martin F."/>
        </authorList>
    </citation>
    <scope>NUCLEOTIDE SEQUENCE [LARGE SCALE GENOMIC DNA]</scope>
    <source>
        <strain evidence="2">LaAM-08-1</strain>
    </source>
</reference>
<reference evidence="1 2" key="1">
    <citation type="submission" date="2014-04" db="EMBL/GenBank/DDBJ databases">
        <authorList>
            <consortium name="DOE Joint Genome Institute"/>
            <person name="Kuo A."/>
            <person name="Kohler A."/>
            <person name="Nagy L.G."/>
            <person name="Floudas D."/>
            <person name="Copeland A."/>
            <person name="Barry K.W."/>
            <person name="Cichocki N."/>
            <person name="Veneault-Fourrey C."/>
            <person name="LaButti K."/>
            <person name="Lindquist E.A."/>
            <person name="Lipzen A."/>
            <person name="Lundell T."/>
            <person name="Morin E."/>
            <person name="Murat C."/>
            <person name="Sun H."/>
            <person name="Tunlid A."/>
            <person name="Henrissat B."/>
            <person name="Grigoriev I.V."/>
            <person name="Hibbett D.S."/>
            <person name="Martin F."/>
            <person name="Nordberg H.P."/>
            <person name="Cantor M.N."/>
            <person name="Hua S.X."/>
        </authorList>
    </citation>
    <scope>NUCLEOTIDE SEQUENCE [LARGE SCALE GENOMIC DNA]</scope>
    <source>
        <strain evidence="1 2">LaAM-08-1</strain>
    </source>
</reference>
<gene>
    <name evidence="1" type="ORF">K443DRAFT_126939</name>
</gene>
<dbReference type="HOGENOM" id="CLU_180191_0_0_1"/>
<dbReference type="AlphaFoldDB" id="A0A0C9XD08"/>
<evidence type="ECO:0000313" key="2">
    <source>
        <dbReference type="Proteomes" id="UP000054477"/>
    </source>
</evidence>
<dbReference type="EMBL" id="KN838536">
    <property type="protein sequence ID" value="KIK10135.1"/>
    <property type="molecule type" value="Genomic_DNA"/>
</dbReference>
<dbReference type="Proteomes" id="UP000054477">
    <property type="component" value="Unassembled WGS sequence"/>
</dbReference>
<sequence>MCKLEVFGDYYRGCEHFIRTYYSGEKIDCNSQTCGISSAHIHKAPNCRCNKVPQDDRRVVNMFRTPCDECRSFDRLPR</sequence>
<organism evidence="1 2">
    <name type="scientific">Laccaria amethystina LaAM-08-1</name>
    <dbReference type="NCBI Taxonomy" id="1095629"/>
    <lineage>
        <taxon>Eukaryota</taxon>
        <taxon>Fungi</taxon>
        <taxon>Dikarya</taxon>
        <taxon>Basidiomycota</taxon>
        <taxon>Agaricomycotina</taxon>
        <taxon>Agaricomycetes</taxon>
        <taxon>Agaricomycetidae</taxon>
        <taxon>Agaricales</taxon>
        <taxon>Agaricineae</taxon>
        <taxon>Hydnangiaceae</taxon>
        <taxon>Laccaria</taxon>
    </lineage>
</organism>
<evidence type="ECO:0000313" key="1">
    <source>
        <dbReference type="EMBL" id="KIK10135.1"/>
    </source>
</evidence>
<name>A0A0C9XD08_9AGAR</name>
<dbReference type="OrthoDB" id="3197992at2759"/>
<accession>A0A0C9XD08</accession>
<proteinExistence type="predicted"/>